<feature type="transmembrane region" description="Helical" evidence="7">
    <location>
        <begin position="271"/>
        <end position="292"/>
    </location>
</feature>
<gene>
    <name evidence="10" type="ORF">CIK66_16290</name>
</gene>
<comment type="similarity">
    <text evidence="7">Belongs to the binding-protein-dependent transport system permease family.</text>
</comment>
<reference evidence="10 11" key="1">
    <citation type="journal article" date="2017" name="Elife">
        <title>Extensive horizontal gene transfer in cheese-associated bacteria.</title>
        <authorList>
            <person name="Bonham K.S."/>
            <person name="Wolfe B.E."/>
            <person name="Dutton R.J."/>
        </authorList>
    </citation>
    <scope>NUCLEOTIDE SEQUENCE [LARGE SCALE GENOMIC DNA]</scope>
    <source>
        <strain evidence="10 11">341_9</strain>
    </source>
</reference>
<feature type="transmembrane region" description="Helical" evidence="7">
    <location>
        <begin position="211"/>
        <end position="233"/>
    </location>
</feature>
<feature type="transmembrane region" description="Helical" evidence="7">
    <location>
        <begin position="135"/>
        <end position="159"/>
    </location>
</feature>
<dbReference type="CDD" id="cd06261">
    <property type="entry name" value="TM_PBP2"/>
    <property type="match status" value="1"/>
</dbReference>
<dbReference type="SUPFAM" id="SSF161098">
    <property type="entry name" value="MetI-like"/>
    <property type="match status" value="1"/>
</dbReference>
<protein>
    <submittedName>
        <fullName evidence="10">Sugar ABC transporter permease</fullName>
    </submittedName>
</protein>
<comment type="caution">
    <text evidence="10">The sequence shown here is derived from an EMBL/GenBank/DDBJ whole genome shotgun (WGS) entry which is preliminary data.</text>
</comment>
<feature type="transmembrane region" description="Helical" evidence="7">
    <location>
        <begin position="33"/>
        <end position="58"/>
    </location>
</feature>
<dbReference type="EMBL" id="NRGR01000029">
    <property type="protein sequence ID" value="PCC37963.1"/>
    <property type="molecule type" value="Genomic_DNA"/>
</dbReference>
<keyword evidence="11" id="KW-1185">Reference proteome</keyword>
<keyword evidence="2 7" id="KW-0813">Transport</keyword>
<keyword evidence="4 7" id="KW-0812">Transmembrane</keyword>
<evidence type="ECO:0000256" key="6">
    <source>
        <dbReference type="ARBA" id="ARBA00023136"/>
    </source>
</evidence>
<dbReference type="PROSITE" id="PS50928">
    <property type="entry name" value="ABC_TM1"/>
    <property type="match status" value="1"/>
</dbReference>
<evidence type="ECO:0000256" key="2">
    <source>
        <dbReference type="ARBA" id="ARBA00022448"/>
    </source>
</evidence>
<dbReference type="PANTHER" id="PTHR43744:SF12">
    <property type="entry name" value="ABC TRANSPORTER PERMEASE PROTEIN MG189-RELATED"/>
    <property type="match status" value="1"/>
</dbReference>
<evidence type="ECO:0000256" key="4">
    <source>
        <dbReference type="ARBA" id="ARBA00022692"/>
    </source>
</evidence>
<evidence type="ECO:0000313" key="10">
    <source>
        <dbReference type="EMBL" id="PCC37963.1"/>
    </source>
</evidence>
<evidence type="ECO:0000313" key="11">
    <source>
        <dbReference type="Proteomes" id="UP000218598"/>
    </source>
</evidence>
<feature type="compositionally biased region" description="Polar residues" evidence="8">
    <location>
        <begin position="1"/>
        <end position="16"/>
    </location>
</feature>
<feature type="domain" description="ABC transmembrane type-1" evidence="9">
    <location>
        <begin position="100"/>
        <end position="292"/>
    </location>
</feature>
<dbReference type="InterPro" id="IPR000515">
    <property type="entry name" value="MetI-like"/>
</dbReference>
<accession>A0A2A3YF46</accession>
<evidence type="ECO:0000256" key="5">
    <source>
        <dbReference type="ARBA" id="ARBA00022989"/>
    </source>
</evidence>
<dbReference type="PANTHER" id="PTHR43744">
    <property type="entry name" value="ABC TRANSPORTER PERMEASE PROTEIN MG189-RELATED-RELATED"/>
    <property type="match status" value="1"/>
</dbReference>
<dbReference type="Gene3D" id="1.10.3720.10">
    <property type="entry name" value="MetI-like"/>
    <property type="match status" value="1"/>
</dbReference>
<feature type="transmembrane region" description="Helical" evidence="7">
    <location>
        <begin position="105"/>
        <end position="123"/>
    </location>
</feature>
<feature type="transmembrane region" description="Helical" evidence="7">
    <location>
        <begin position="171"/>
        <end position="190"/>
    </location>
</feature>
<comment type="subcellular location">
    <subcellularLocation>
        <location evidence="1 7">Cell membrane</location>
        <topology evidence="1 7">Multi-pass membrane protein</topology>
    </subcellularLocation>
</comment>
<dbReference type="Proteomes" id="UP000218598">
    <property type="component" value="Unassembled WGS sequence"/>
</dbReference>
<feature type="region of interest" description="Disordered" evidence="8">
    <location>
        <begin position="1"/>
        <end position="29"/>
    </location>
</feature>
<evidence type="ECO:0000256" key="3">
    <source>
        <dbReference type="ARBA" id="ARBA00022475"/>
    </source>
</evidence>
<dbReference type="AlphaFoldDB" id="A0A2A3YF46"/>
<dbReference type="RefSeq" id="WP_096165746.1">
    <property type="nucleotide sequence ID" value="NZ_JBQQNZ010000007.1"/>
</dbReference>
<dbReference type="InterPro" id="IPR035906">
    <property type="entry name" value="MetI-like_sf"/>
</dbReference>
<organism evidence="10 11">
    <name type="scientific">Brachybacterium alimentarium</name>
    <dbReference type="NCBI Taxonomy" id="47845"/>
    <lineage>
        <taxon>Bacteria</taxon>
        <taxon>Bacillati</taxon>
        <taxon>Actinomycetota</taxon>
        <taxon>Actinomycetes</taxon>
        <taxon>Micrococcales</taxon>
        <taxon>Dermabacteraceae</taxon>
        <taxon>Brachybacterium</taxon>
    </lineage>
</organism>
<evidence type="ECO:0000259" key="9">
    <source>
        <dbReference type="PROSITE" id="PS50928"/>
    </source>
</evidence>
<name>A0A2A3YF46_9MICO</name>
<dbReference type="GeneID" id="95327892"/>
<keyword evidence="5 7" id="KW-1133">Transmembrane helix</keyword>
<proteinExistence type="inferred from homology"/>
<evidence type="ECO:0000256" key="7">
    <source>
        <dbReference type="RuleBase" id="RU363032"/>
    </source>
</evidence>
<keyword evidence="3" id="KW-1003">Cell membrane</keyword>
<dbReference type="GO" id="GO:0005886">
    <property type="term" value="C:plasma membrane"/>
    <property type="evidence" value="ECO:0007669"/>
    <property type="project" value="UniProtKB-SubCell"/>
</dbReference>
<dbReference type="GO" id="GO:0055085">
    <property type="term" value="P:transmembrane transport"/>
    <property type="evidence" value="ECO:0007669"/>
    <property type="project" value="InterPro"/>
</dbReference>
<evidence type="ECO:0000256" key="8">
    <source>
        <dbReference type="SAM" id="MobiDB-lite"/>
    </source>
</evidence>
<keyword evidence="6 7" id="KW-0472">Membrane</keyword>
<dbReference type="Pfam" id="PF00528">
    <property type="entry name" value="BPD_transp_1"/>
    <property type="match status" value="1"/>
</dbReference>
<dbReference type="OrthoDB" id="2063054at2"/>
<sequence>MATTSAIPTTPLQTSGVEPDAVRRRRRRSDRRFGSTADVVIFIALCLGAFTMLLPLAWMLSTSLKTQENVFLLPPQWIPRPAEWGNYLRIWEAGPLLRGIVNSSIVSLTVITIGTITSCYAAYGFSKMRIPGKNGIFLALLGGIMIPFPALMIPTFMLFSTIGWVDTLLPLIVPGLFGNLMMVFFLRQYLMSVPDSLIEAAVIDGATHPQIFARIVLPLIRPAIAAQLILWFMGTWNDYLGPIIYLNSENVQTLQLVIANFNATYAVQTDYPLIMAASIVALLPVLGVFLLFQRQIIESIALTGNKA</sequence>
<evidence type="ECO:0000256" key="1">
    <source>
        <dbReference type="ARBA" id="ARBA00004651"/>
    </source>
</evidence>